<feature type="signal peptide" evidence="1">
    <location>
        <begin position="1"/>
        <end position="24"/>
    </location>
</feature>
<dbReference type="Proteomes" id="UP001172778">
    <property type="component" value="Unassembled WGS sequence"/>
</dbReference>
<sequence>MKAVTLITSFALTLSVLASGIAYSAPDHESNAAGHFRISTLQSQLKAAHDELKLSAAQEALWQDAEKSSKANRQGMQERMKLVHEQIQTEKSKDILDLQKISDLMDQNMAAAQAAHKDGREKWLKLYASLSADQKVIASRYIKQGMSRMERMRMHGMHVR</sequence>
<dbReference type="EMBL" id="JARRAF010000011">
    <property type="protein sequence ID" value="MDK2124662.1"/>
    <property type="molecule type" value="Genomic_DNA"/>
</dbReference>
<keyword evidence="1" id="KW-0732">Signal</keyword>
<gene>
    <name evidence="2" type="ORF">PZA18_11425</name>
</gene>
<name>A0ABT7E182_9NEIS</name>
<comment type="caution">
    <text evidence="2">The sequence shown here is derived from an EMBL/GenBank/DDBJ whole genome shotgun (WGS) entry which is preliminary data.</text>
</comment>
<organism evidence="2 3">
    <name type="scientific">Parachitinimonas caeni</name>
    <dbReference type="NCBI Taxonomy" id="3031301"/>
    <lineage>
        <taxon>Bacteria</taxon>
        <taxon>Pseudomonadati</taxon>
        <taxon>Pseudomonadota</taxon>
        <taxon>Betaproteobacteria</taxon>
        <taxon>Neisseriales</taxon>
        <taxon>Chitinibacteraceae</taxon>
        <taxon>Parachitinimonas</taxon>
    </lineage>
</organism>
<proteinExistence type="predicted"/>
<feature type="chain" id="PRO_5046037304" evidence="1">
    <location>
        <begin position="25"/>
        <end position="160"/>
    </location>
</feature>
<evidence type="ECO:0000256" key="1">
    <source>
        <dbReference type="SAM" id="SignalP"/>
    </source>
</evidence>
<dbReference type="Pfam" id="PF07813">
    <property type="entry name" value="LTXXQ"/>
    <property type="match status" value="1"/>
</dbReference>
<dbReference type="Gene3D" id="1.20.120.1490">
    <property type="match status" value="1"/>
</dbReference>
<protein>
    <submittedName>
        <fullName evidence="2">Periplasmic heavy metal sensor</fullName>
    </submittedName>
</protein>
<evidence type="ECO:0000313" key="3">
    <source>
        <dbReference type="Proteomes" id="UP001172778"/>
    </source>
</evidence>
<evidence type="ECO:0000313" key="2">
    <source>
        <dbReference type="EMBL" id="MDK2124662.1"/>
    </source>
</evidence>
<dbReference type="InterPro" id="IPR012899">
    <property type="entry name" value="LTXXQ"/>
</dbReference>
<dbReference type="RefSeq" id="WP_284100975.1">
    <property type="nucleotide sequence ID" value="NZ_JARRAF010000011.1"/>
</dbReference>
<keyword evidence="3" id="KW-1185">Reference proteome</keyword>
<reference evidence="2" key="1">
    <citation type="submission" date="2023-03" db="EMBL/GenBank/DDBJ databases">
        <title>Chitinimonas shenzhenensis gen. nov., sp. nov., a novel member of family Burkholderiaceae isolated from activated sludge collected in Shen Zhen, China.</title>
        <authorList>
            <person name="Wang X."/>
        </authorList>
    </citation>
    <scope>NUCLEOTIDE SEQUENCE</scope>
    <source>
        <strain evidence="2">DQS-5</strain>
    </source>
</reference>
<accession>A0ABT7E182</accession>